<dbReference type="Pfam" id="PF00494">
    <property type="entry name" value="SQS_PSY"/>
    <property type="match status" value="1"/>
</dbReference>
<dbReference type="PANTHER" id="PTHR11626:SF2">
    <property type="entry name" value="SQUALENE SYNTHASE"/>
    <property type="match status" value="1"/>
</dbReference>
<name>A0A815LIL1_9BILA</name>
<evidence type="ECO:0000313" key="2">
    <source>
        <dbReference type="Proteomes" id="UP000663891"/>
    </source>
</evidence>
<accession>A0A815LIL1</accession>
<dbReference type="GO" id="GO:0051996">
    <property type="term" value="F:squalene synthase [NAD(P)H] activity"/>
    <property type="evidence" value="ECO:0007669"/>
    <property type="project" value="InterPro"/>
</dbReference>
<comment type="caution">
    <text evidence="1">The sequence shown here is derived from an EMBL/GenBank/DDBJ whole genome shotgun (WGS) entry which is preliminary data.</text>
</comment>
<dbReference type="InterPro" id="IPR008949">
    <property type="entry name" value="Isoprenoid_synthase_dom_sf"/>
</dbReference>
<proteinExistence type="predicted"/>
<reference evidence="1" key="1">
    <citation type="submission" date="2021-02" db="EMBL/GenBank/DDBJ databases">
        <authorList>
            <person name="Nowell W R."/>
        </authorList>
    </citation>
    <scope>NUCLEOTIDE SEQUENCE</scope>
</reference>
<dbReference type="Gene3D" id="1.10.600.10">
    <property type="entry name" value="Farnesyl Diphosphate Synthase"/>
    <property type="match status" value="1"/>
</dbReference>
<dbReference type="GO" id="GO:0045338">
    <property type="term" value="P:farnesyl diphosphate metabolic process"/>
    <property type="evidence" value="ECO:0007669"/>
    <property type="project" value="InterPro"/>
</dbReference>
<dbReference type="InterPro" id="IPR002060">
    <property type="entry name" value="Squ/phyt_synthse"/>
</dbReference>
<gene>
    <name evidence="1" type="ORF">VCS650_LOCUS36828</name>
</gene>
<dbReference type="AlphaFoldDB" id="A0A815LIL1"/>
<dbReference type="InterPro" id="IPR044844">
    <property type="entry name" value="Trans_IPPS_euk-type"/>
</dbReference>
<organism evidence="1 2">
    <name type="scientific">Adineta steineri</name>
    <dbReference type="NCBI Taxonomy" id="433720"/>
    <lineage>
        <taxon>Eukaryota</taxon>
        <taxon>Metazoa</taxon>
        <taxon>Spiralia</taxon>
        <taxon>Gnathifera</taxon>
        <taxon>Rotifera</taxon>
        <taxon>Eurotatoria</taxon>
        <taxon>Bdelloidea</taxon>
        <taxon>Adinetida</taxon>
        <taxon>Adinetidae</taxon>
        <taxon>Adineta</taxon>
    </lineage>
</organism>
<dbReference type="GO" id="GO:0005789">
    <property type="term" value="C:endoplasmic reticulum membrane"/>
    <property type="evidence" value="ECO:0007669"/>
    <property type="project" value="TreeGrafter"/>
</dbReference>
<dbReference type="Proteomes" id="UP000663891">
    <property type="component" value="Unassembled WGS sequence"/>
</dbReference>
<dbReference type="PANTHER" id="PTHR11626">
    <property type="entry name" value="FARNESYL-DIPHOSPHATE FARNESYLTRANSFERASE"/>
    <property type="match status" value="1"/>
</dbReference>
<protein>
    <submittedName>
        <fullName evidence="1">Uncharacterized protein</fullName>
    </submittedName>
</protein>
<dbReference type="EMBL" id="CAJNON010000937">
    <property type="protein sequence ID" value="CAF1406521.1"/>
    <property type="molecule type" value="Genomic_DNA"/>
</dbReference>
<dbReference type="SUPFAM" id="SSF48576">
    <property type="entry name" value="Terpenoid synthases"/>
    <property type="match status" value="1"/>
</dbReference>
<dbReference type="OrthoDB" id="431150at2759"/>
<sequence>MNSNLNIVCFYTIKKVSKIELNQLAISLNDIHFCYATLHKVSRSFSVVIEQLPECLKDSICIFYLVLRGLDSTEDDMTYPDEEKILLLRNFHKKILINN</sequence>
<evidence type="ECO:0000313" key="1">
    <source>
        <dbReference type="EMBL" id="CAF1406521.1"/>
    </source>
</evidence>